<dbReference type="PROSITE" id="PS00452">
    <property type="entry name" value="GUANYLATE_CYCLASE_1"/>
    <property type="match status" value="1"/>
</dbReference>
<dbReference type="GO" id="GO:0005524">
    <property type="term" value="F:ATP binding"/>
    <property type="evidence" value="ECO:0007669"/>
    <property type="project" value="InterPro"/>
</dbReference>
<evidence type="ECO:0000256" key="12">
    <source>
        <dbReference type="ARBA" id="ARBA00023239"/>
    </source>
</evidence>
<dbReference type="CDD" id="cd07302">
    <property type="entry name" value="CHD"/>
    <property type="match status" value="1"/>
</dbReference>
<evidence type="ECO:0000256" key="16">
    <source>
        <dbReference type="SAM" id="MobiDB-lite"/>
    </source>
</evidence>
<dbReference type="GO" id="GO:0005886">
    <property type="term" value="C:plasma membrane"/>
    <property type="evidence" value="ECO:0007669"/>
    <property type="project" value="UniProtKB-SubCell"/>
</dbReference>
<dbReference type="SUPFAM" id="SSF55073">
    <property type="entry name" value="Nucleotide cyclase"/>
    <property type="match status" value="1"/>
</dbReference>
<dbReference type="Gene3D" id="1.10.510.10">
    <property type="entry name" value="Transferase(Phosphotransferase) domain 1"/>
    <property type="match status" value="1"/>
</dbReference>
<dbReference type="InterPro" id="IPR050401">
    <property type="entry name" value="Cyclic_nucleotide_synthase"/>
</dbReference>
<evidence type="ECO:0000256" key="17">
    <source>
        <dbReference type="SAM" id="Phobius"/>
    </source>
</evidence>
<dbReference type="InterPro" id="IPR011645">
    <property type="entry name" value="HNOB_dom_associated"/>
</dbReference>
<dbReference type="InterPro" id="IPR011009">
    <property type="entry name" value="Kinase-like_dom_sf"/>
</dbReference>
<dbReference type="PANTHER" id="PTHR11920:SF501">
    <property type="entry name" value="GUANYLATE CYCLASE 32E"/>
    <property type="match status" value="1"/>
</dbReference>
<dbReference type="Gene3D" id="3.40.50.2300">
    <property type="match status" value="2"/>
</dbReference>
<feature type="transmembrane region" description="Helical" evidence="17">
    <location>
        <begin position="467"/>
        <end position="493"/>
    </location>
</feature>
<feature type="domain" description="Guanylate cyclase" evidence="20">
    <location>
        <begin position="869"/>
        <end position="999"/>
    </location>
</feature>
<evidence type="ECO:0000256" key="4">
    <source>
        <dbReference type="ARBA" id="ARBA00022475"/>
    </source>
</evidence>
<comment type="subcellular location">
    <subcellularLocation>
        <location evidence="2">Cell membrane</location>
        <topology evidence="2">Single-pass type I membrane protein</topology>
    </subcellularLocation>
</comment>
<dbReference type="InterPro" id="IPR001245">
    <property type="entry name" value="Ser-Thr/Tyr_kinase_cat_dom"/>
</dbReference>
<dbReference type="GO" id="GO:0007635">
    <property type="term" value="P:chemosensory behavior"/>
    <property type="evidence" value="ECO:0007669"/>
    <property type="project" value="UniProtKB-ARBA"/>
</dbReference>
<feature type="compositionally biased region" description="Basic and acidic residues" evidence="16">
    <location>
        <begin position="1065"/>
        <end position="1074"/>
    </location>
</feature>
<reference evidence="22" key="2">
    <citation type="submission" date="2020-10" db="UniProtKB">
        <authorList>
            <consortium name="WormBaseParasite"/>
        </authorList>
    </citation>
    <scope>IDENTIFICATION</scope>
</reference>
<evidence type="ECO:0000259" key="19">
    <source>
        <dbReference type="PROSITE" id="PS50011"/>
    </source>
</evidence>
<dbReference type="Pfam" id="PF07701">
    <property type="entry name" value="HNOBA"/>
    <property type="match status" value="1"/>
</dbReference>
<dbReference type="GO" id="GO:0006935">
    <property type="term" value="P:chemotaxis"/>
    <property type="evidence" value="ECO:0007669"/>
    <property type="project" value="UniProtKB-ARBA"/>
</dbReference>
<dbReference type="Gene3D" id="3.30.70.1230">
    <property type="entry name" value="Nucleotide cyclase"/>
    <property type="match status" value="1"/>
</dbReference>
<dbReference type="Pfam" id="PF07714">
    <property type="entry name" value="PK_Tyr_Ser-Thr"/>
    <property type="match status" value="1"/>
</dbReference>
<comment type="similarity">
    <text evidence="14">Belongs to the adenylyl cyclase class-4/guanylyl cyclase family.</text>
</comment>
<evidence type="ECO:0000256" key="6">
    <source>
        <dbReference type="ARBA" id="ARBA00022729"/>
    </source>
</evidence>
<dbReference type="SMART" id="SM00044">
    <property type="entry name" value="CYCc"/>
    <property type="match status" value="1"/>
</dbReference>
<dbReference type="GO" id="GO:0007168">
    <property type="term" value="P:receptor guanylyl cyclase signaling pathway"/>
    <property type="evidence" value="ECO:0007669"/>
    <property type="project" value="TreeGrafter"/>
</dbReference>
<evidence type="ECO:0000256" key="7">
    <source>
        <dbReference type="ARBA" id="ARBA00022741"/>
    </source>
</evidence>
<name>A0A7E4VEA1_PANRE</name>
<keyword evidence="10" id="KW-0675">Receptor</keyword>
<dbReference type="Proteomes" id="UP000492821">
    <property type="component" value="Unassembled WGS sequence"/>
</dbReference>
<protein>
    <recommendedName>
        <fullName evidence="3 15">Guanylate cyclase</fullName>
        <ecNumber evidence="3 15">4.6.1.2</ecNumber>
    </recommendedName>
</protein>
<dbReference type="GO" id="GO:0004383">
    <property type="term" value="F:guanylate cyclase activity"/>
    <property type="evidence" value="ECO:0007669"/>
    <property type="project" value="UniProtKB-EC"/>
</dbReference>
<organism evidence="21 22">
    <name type="scientific">Panagrellus redivivus</name>
    <name type="common">Microworm</name>
    <dbReference type="NCBI Taxonomy" id="6233"/>
    <lineage>
        <taxon>Eukaryota</taxon>
        <taxon>Metazoa</taxon>
        <taxon>Ecdysozoa</taxon>
        <taxon>Nematoda</taxon>
        <taxon>Chromadorea</taxon>
        <taxon>Rhabditida</taxon>
        <taxon>Tylenchina</taxon>
        <taxon>Panagrolaimomorpha</taxon>
        <taxon>Panagrolaimoidea</taxon>
        <taxon>Panagrolaimidae</taxon>
        <taxon>Panagrellus</taxon>
    </lineage>
</organism>
<dbReference type="Pfam" id="PF00211">
    <property type="entry name" value="Guanylate_cyc"/>
    <property type="match status" value="1"/>
</dbReference>
<dbReference type="GO" id="GO:0004016">
    <property type="term" value="F:adenylate cyclase activity"/>
    <property type="evidence" value="ECO:0007669"/>
    <property type="project" value="TreeGrafter"/>
</dbReference>
<evidence type="ECO:0000256" key="18">
    <source>
        <dbReference type="SAM" id="SignalP"/>
    </source>
</evidence>
<keyword evidence="6 18" id="KW-0732">Signal</keyword>
<evidence type="ECO:0000256" key="13">
    <source>
        <dbReference type="ARBA" id="ARBA00023293"/>
    </source>
</evidence>
<evidence type="ECO:0000256" key="14">
    <source>
        <dbReference type="RuleBase" id="RU000405"/>
    </source>
</evidence>
<keyword evidence="8 17" id="KW-1133">Transmembrane helix</keyword>
<keyword evidence="7" id="KW-0547">Nucleotide-binding</keyword>
<dbReference type="PANTHER" id="PTHR11920">
    <property type="entry name" value="GUANYLYL CYCLASE"/>
    <property type="match status" value="1"/>
</dbReference>
<feature type="region of interest" description="Disordered" evidence="16">
    <location>
        <begin position="1054"/>
        <end position="1074"/>
    </location>
</feature>
<evidence type="ECO:0000256" key="3">
    <source>
        <dbReference type="ARBA" id="ARBA00012202"/>
    </source>
</evidence>
<keyword evidence="9 17" id="KW-0472">Membrane</keyword>
<evidence type="ECO:0000256" key="5">
    <source>
        <dbReference type="ARBA" id="ARBA00022692"/>
    </source>
</evidence>
<reference evidence="21" key="1">
    <citation type="journal article" date="2013" name="Genetics">
        <title>The draft genome and transcriptome of Panagrellus redivivus are shaped by the harsh demands of a free-living lifestyle.</title>
        <authorList>
            <person name="Srinivasan J."/>
            <person name="Dillman A.R."/>
            <person name="Macchietto M.G."/>
            <person name="Heikkinen L."/>
            <person name="Lakso M."/>
            <person name="Fracchia K.M."/>
            <person name="Antoshechkin I."/>
            <person name="Mortazavi A."/>
            <person name="Wong G."/>
            <person name="Sternberg P.W."/>
        </authorList>
    </citation>
    <scope>NUCLEOTIDE SEQUENCE [LARGE SCALE GENOMIC DNA]</scope>
    <source>
        <strain evidence="21">MT8872</strain>
    </source>
</reference>
<dbReference type="SUPFAM" id="SSF56112">
    <property type="entry name" value="Protein kinase-like (PK-like)"/>
    <property type="match status" value="1"/>
</dbReference>
<evidence type="ECO:0000256" key="9">
    <source>
        <dbReference type="ARBA" id="ARBA00023136"/>
    </source>
</evidence>
<keyword evidence="12 14" id="KW-0456">Lyase</keyword>
<evidence type="ECO:0000256" key="11">
    <source>
        <dbReference type="ARBA" id="ARBA00023180"/>
    </source>
</evidence>
<dbReference type="InterPro" id="IPR028082">
    <property type="entry name" value="Peripla_BP_I"/>
</dbReference>
<keyword evidence="4" id="KW-1003">Cell membrane</keyword>
<accession>A0A7E4VEA1</accession>
<dbReference type="GO" id="GO:0001653">
    <property type="term" value="F:peptide receptor activity"/>
    <property type="evidence" value="ECO:0007669"/>
    <property type="project" value="TreeGrafter"/>
</dbReference>
<dbReference type="PROSITE" id="PS50125">
    <property type="entry name" value="GUANYLATE_CYCLASE_2"/>
    <property type="match status" value="1"/>
</dbReference>
<feature type="signal peptide" evidence="18">
    <location>
        <begin position="1"/>
        <end position="20"/>
    </location>
</feature>
<dbReference type="GO" id="GO:0035556">
    <property type="term" value="P:intracellular signal transduction"/>
    <property type="evidence" value="ECO:0007669"/>
    <property type="project" value="InterPro"/>
</dbReference>
<dbReference type="SUPFAM" id="SSF53822">
    <property type="entry name" value="Periplasmic binding protein-like I"/>
    <property type="match status" value="1"/>
</dbReference>
<dbReference type="CDD" id="cd06352">
    <property type="entry name" value="PBP1_NPR_GC-like"/>
    <property type="match status" value="1"/>
</dbReference>
<evidence type="ECO:0000313" key="21">
    <source>
        <dbReference type="Proteomes" id="UP000492821"/>
    </source>
</evidence>
<dbReference type="FunFam" id="3.30.70.1230:FF:000023">
    <property type="entry name" value="Guanylate cyclase"/>
    <property type="match status" value="1"/>
</dbReference>
<sequence length="1074" mass="119942">MSGTIVVFLICFYAVLNVETVDLKIGLLIPQSNATGMQFSNTAAAVTVALDRAISENIFTVPVNFSVVYRLEDCIEANATGYAFEMINADKIDVLIASPCIDTAQVSANVATYYNIPVVLWGTTYDSMFSDSTVFPTLMSVVSNYKDASNVLCEMMKYFSWTSFALIYQAADDGACFAFQEDMEAVTQVREECGLAYKEPVDSWAEEDIQYTLDMLKNTARIIVMCFDEDAQLRRFALKMKEAGMDTDDYVYLTFDNDVKSAIGLEDPPFWQDQTVPPDGRDDEAFAIAKKMFVVSDDKTASMADNFKIFSAEVMQKMSQWPFFCTTCNTGQMAGPHSATLHDATYLYLLAVNRVLKEYGPIASYYRNGELVSKNLDVNFSGITGSVTLGDDGVRDSSYQFYGFDDAGVAEVYITLSMSDEGAQNLTQHFSDPATTLWRQHGGSQPLSTPLCGFKGNGCPVDIFKNYLGYIIAGIIIAIGFVCCGIGAIYYVIRLRIKDIERQNKLWQISSNSLIPMKLKGSKMESMRSLASGFSSTGSSKHTFESVKSNKFFQVFILNKERVIGIQHDVAFTTTPAMAASFRLMRNLDHENVNKFIGITVDQVPFFSLWRFCSRGTIQDVVSMPSLTMDGFFIYSLIRDITEGLDFIHSSFLGCHGFFRSTNCLIDERWQIKISDYGLADVRMHEKREPTDLLWMAPERLRSTDLTPTKASDIFSFSIVCSEIVNMKLPWEPGTHNGPDDIVYLLKKGGANPARPVLEPASQDISPALLHLIRDCWSENPADRPTITTIKNLLKSMNTGKSHNLMDHVFNILEQYAGSLETEVEERMKELVEEKKKSDLLLYRMLPKQVAEKLKLGQSVEPESFECVTVFFSDVVSFTTLASRCTPLQVVNLLNDLYTLLDGIIAEHDVYKVETIGDGYLCVSGLPHRNGNEHARHVALMALAIMKGLTRFRIVHLPQERLRMRIGLHSGPCVAGVVGLSMPRYCLFGDTVNTASRMESNGKPEKIHISADTNRFVTQIIGGFVTQLRGEVIVKGKGVMETYWLLGQEGDPNLVYEKPPAPPPDDEKYESTDL</sequence>
<dbReference type="InterPro" id="IPR000719">
    <property type="entry name" value="Prot_kinase_dom"/>
</dbReference>
<evidence type="ECO:0000256" key="8">
    <source>
        <dbReference type="ARBA" id="ARBA00022989"/>
    </source>
</evidence>
<feature type="domain" description="Protein kinase" evidence="19">
    <location>
        <begin position="524"/>
        <end position="806"/>
    </location>
</feature>
<dbReference type="Pfam" id="PF01094">
    <property type="entry name" value="ANF_receptor"/>
    <property type="match status" value="1"/>
</dbReference>
<proteinExistence type="inferred from homology"/>
<dbReference type="PROSITE" id="PS50011">
    <property type="entry name" value="PROTEIN_KINASE_DOM"/>
    <property type="match status" value="1"/>
</dbReference>
<dbReference type="InterPro" id="IPR001828">
    <property type="entry name" value="ANF_lig-bd_rcpt"/>
</dbReference>
<dbReference type="EC" id="4.6.1.2" evidence="3 15"/>
<evidence type="ECO:0000256" key="2">
    <source>
        <dbReference type="ARBA" id="ARBA00004251"/>
    </source>
</evidence>
<dbReference type="GO" id="GO:0004672">
    <property type="term" value="F:protein kinase activity"/>
    <property type="evidence" value="ECO:0007669"/>
    <property type="project" value="InterPro"/>
</dbReference>
<evidence type="ECO:0000259" key="20">
    <source>
        <dbReference type="PROSITE" id="PS50125"/>
    </source>
</evidence>
<dbReference type="InterPro" id="IPR001054">
    <property type="entry name" value="A/G_cyclase"/>
</dbReference>
<dbReference type="InterPro" id="IPR029787">
    <property type="entry name" value="Nucleotide_cyclase"/>
</dbReference>
<evidence type="ECO:0000256" key="15">
    <source>
        <dbReference type="RuleBase" id="RU003431"/>
    </source>
</evidence>
<keyword evidence="5 17" id="KW-0812">Transmembrane</keyword>
<feature type="chain" id="PRO_5028881855" description="Guanylate cyclase" evidence="18">
    <location>
        <begin position="21"/>
        <end position="1074"/>
    </location>
</feature>
<keyword evidence="11" id="KW-0325">Glycoprotein</keyword>
<evidence type="ECO:0000256" key="10">
    <source>
        <dbReference type="ARBA" id="ARBA00023170"/>
    </source>
</evidence>
<dbReference type="InterPro" id="IPR018297">
    <property type="entry name" value="A/G_cyclase_CS"/>
</dbReference>
<dbReference type="WBParaSite" id="Pan_g19437.t1">
    <property type="protein sequence ID" value="Pan_g19437.t1"/>
    <property type="gene ID" value="Pan_g19437"/>
</dbReference>
<evidence type="ECO:0000313" key="22">
    <source>
        <dbReference type="WBParaSite" id="Pan_g19437.t1"/>
    </source>
</evidence>
<keyword evidence="21" id="KW-1185">Reference proteome</keyword>
<evidence type="ECO:0000256" key="1">
    <source>
        <dbReference type="ARBA" id="ARBA00001436"/>
    </source>
</evidence>
<keyword evidence="13 15" id="KW-0141">cGMP biosynthesis</keyword>
<comment type="catalytic activity">
    <reaction evidence="1 15">
        <text>GTP = 3',5'-cyclic GMP + diphosphate</text>
        <dbReference type="Rhea" id="RHEA:13665"/>
        <dbReference type="ChEBI" id="CHEBI:33019"/>
        <dbReference type="ChEBI" id="CHEBI:37565"/>
        <dbReference type="ChEBI" id="CHEBI:57746"/>
        <dbReference type="EC" id="4.6.1.2"/>
    </reaction>
</comment>
<dbReference type="AlphaFoldDB" id="A0A7E4VEA1"/>